<gene>
    <name evidence="1" type="ORF">AB6T85_21485</name>
</gene>
<dbReference type="RefSeq" id="WP_369896619.1">
    <property type="nucleotide sequence ID" value="NZ_JBGFFX010000017.1"/>
</dbReference>
<reference evidence="1 2" key="1">
    <citation type="submission" date="2024-07" db="EMBL/GenBank/DDBJ databases">
        <authorList>
            <person name="Hebao G."/>
        </authorList>
    </citation>
    <scope>NUCLEOTIDE SEQUENCE [LARGE SCALE GENOMIC DNA]</scope>
    <source>
        <strain evidence="1 2">ACCC 02193</strain>
    </source>
</reference>
<dbReference type="EMBL" id="JBGFFX010000017">
    <property type="protein sequence ID" value="MEY8772988.1"/>
    <property type="molecule type" value="Genomic_DNA"/>
</dbReference>
<accession>A0ABV4EDG5</accession>
<dbReference type="Proteomes" id="UP001565243">
    <property type="component" value="Unassembled WGS sequence"/>
</dbReference>
<sequence length="105" mass="11580">MGGVIHRIFLSLPHQLEPSELVATMLNNIGNSLTAKGYELSSPAKVIGFDDVAALAVLRLSMLIACDSVWFPKDFQRSALSVGEYNYAYALRKSIVIDPVRRLLD</sequence>
<keyword evidence="2" id="KW-1185">Reference proteome</keyword>
<protein>
    <submittedName>
        <fullName evidence="1">Uncharacterized protein</fullName>
    </submittedName>
</protein>
<name>A0ABV4EDG5_9GAMM</name>
<organism evidence="1 2">
    <name type="scientific">Erwinia aeris</name>
    <dbReference type="NCBI Taxonomy" id="3239803"/>
    <lineage>
        <taxon>Bacteria</taxon>
        <taxon>Pseudomonadati</taxon>
        <taxon>Pseudomonadota</taxon>
        <taxon>Gammaproteobacteria</taxon>
        <taxon>Enterobacterales</taxon>
        <taxon>Erwiniaceae</taxon>
        <taxon>Erwinia</taxon>
    </lineage>
</organism>
<evidence type="ECO:0000313" key="1">
    <source>
        <dbReference type="EMBL" id="MEY8772988.1"/>
    </source>
</evidence>
<proteinExistence type="predicted"/>
<evidence type="ECO:0000313" key="2">
    <source>
        <dbReference type="Proteomes" id="UP001565243"/>
    </source>
</evidence>
<comment type="caution">
    <text evidence="1">The sequence shown here is derived from an EMBL/GenBank/DDBJ whole genome shotgun (WGS) entry which is preliminary data.</text>
</comment>